<dbReference type="Proteomes" id="UP000838749">
    <property type="component" value="Unassembled WGS sequence"/>
</dbReference>
<evidence type="ECO:0000313" key="4">
    <source>
        <dbReference type="EMBL" id="CAH1059439.1"/>
    </source>
</evidence>
<dbReference type="InterPro" id="IPR011010">
    <property type="entry name" value="DNA_brk_join_enz"/>
</dbReference>
<keyword evidence="1" id="KW-0238">DNA-binding</keyword>
<evidence type="ECO:0000259" key="3">
    <source>
        <dbReference type="PROSITE" id="PS51898"/>
    </source>
</evidence>
<dbReference type="SUPFAM" id="SSF56349">
    <property type="entry name" value="DNA breaking-rejoining enzymes"/>
    <property type="match status" value="1"/>
</dbReference>
<dbReference type="PROSITE" id="PS51898">
    <property type="entry name" value="TYR_RECOMBINASE"/>
    <property type="match status" value="1"/>
</dbReference>
<evidence type="ECO:0000256" key="1">
    <source>
        <dbReference type="ARBA" id="ARBA00023125"/>
    </source>
</evidence>
<dbReference type="Pfam" id="PF06114">
    <property type="entry name" value="Peptidase_M78"/>
    <property type="match status" value="1"/>
</dbReference>
<accession>A0ABM9BJW6</accession>
<dbReference type="Gene3D" id="1.10.443.10">
    <property type="entry name" value="Intergrase catalytic core"/>
    <property type="match status" value="1"/>
</dbReference>
<dbReference type="Pfam" id="PF00589">
    <property type="entry name" value="Phage_integrase"/>
    <property type="match status" value="1"/>
</dbReference>
<gene>
    <name evidence="4" type="ORF">PAECIP111894_05647</name>
</gene>
<dbReference type="InterPro" id="IPR013762">
    <property type="entry name" value="Integrase-like_cat_sf"/>
</dbReference>
<sequence length="353" mass="41296">MFITTKQHLARMKKELFLKTTAMIAQNSVRFFFHELCHVIRHSGDQRWMPDLFREAQEIDADRFALYATIPFFMLDQITLPIHRSEAISLLALEFHAYPELVDQALTPRTIKSFYADLRKKYSKDYVKNIHGVLKRALRLAYSESGLLAEDIMSKVSMRSKINANEQKEMQFWTIEDFTQFLNSSKYHVHYIVFSLAIHTRWGDIDFEKKELKVIQTANWTRDGLVIQRPKTNDSIRRVKLFQNIMNDLKERYSQIEAYKKEYEDSYEDNDLVCCYPGGGYIKPKRITDGMDVLVRKAGVKKVRFHDQRHTHASFLLGIGINPKVAAERLGMTPAMFNERYSTPTPNHAGRGR</sequence>
<keyword evidence="5" id="KW-1185">Reference proteome</keyword>
<evidence type="ECO:0000256" key="2">
    <source>
        <dbReference type="ARBA" id="ARBA00023172"/>
    </source>
</evidence>
<dbReference type="EMBL" id="CAKMAB010000056">
    <property type="protein sequence ID" value="CAH1059439.1"/>
    <property type="molecule type" value="Genomic_DNA"/>
</dbReference>
<comment type="caution">
    <text evidence="4">The sequence shown here is derived from an EMBL/GenBank/DDBJ whole genome shotgun (WGS) entry which is preliminary data.</text>
</comment>
<dbReference type="InterPro" id="IPR002104">
    <property type="entry name" value="Integrase_catalytic"/>
</dbReference>
<proteinExistence type="predicted"/>
<dbReference type="InterPro" id="IPR010359">
    <property type="entry name" value="IrrE_HExxH"/>
</dbReference>
<feature type="domain" description="Tyr recombinase" evidence="3">
    <location>
        <begin position="168"/>
        <end position="353"/>
    </location>
</feature>
<name>A0ABM9BJW6_9BACL</name>
<reference evidence="4" key="1">
    <citation type="submission" date="2021-12" db="EMBL/GenBank/DDBJ databases">
        <authorList>
            <person name="Criscuolo A."/>
        </authorList>
    </citation>
    <scope>NUCLEOTIDE SEQUENCE</scope>
    <source>
        <strain evidence="4">CIP111894</strain>
    </source>
</reference>
<organism evidence="4 5">
    <name type="scientific">Paenibacillus pseudetheri</name>
    <dbReference type="NCBI Taxonomy" id="2897682"/>
    <lineage>
        <taxon>Bacteria</taxon>
        <taxon>Bacillati</taxon>
        <taxon>Bacillota</taxon>
        <taxon>Bacilli</taxon>
        <taxon>Bacillales</taxon>
        <taxon>Paenibacillaceae</taxon>
        <taxon>Paenibacillus</taxon>
    </lineage>
</organism>
<protein>
    <recommendedName>
        <fullName evidence="3">Tyr recombinase domain-containing protein</fullName>
    </recommendedName>
</protein>
<dbReference type="InterPro" id="IPR010998">
    <property type="entry name" value="Integrase_recombinase_N"/>
</dbReference>
<keyword evidence="2" id="KW-0233">DNA recombination</keyword>
<dbReference type="Gene3D" id="1.10.150.130">
    <property type="match status" value="1"/>
</dbReference>
<evidence type="ECO:0000313" key="5">
    <source>
        <dbReference type="Proteomes" id="UP000838749"/>
    </source>
</evidence>
<dbReference type="CDD" id="cd01189">
    <property type="entry name" value="INT_ICEBs1_C_like"/>
    <property type="match status" value="1"/>
</dbReference>